<dbReference type="SMART" id="SM00320">
    <property type="entry name" value="WD40"/>
    <property type="match status" value="7"/>
</dbReference>
<dbReference type="InterPro" id="IPR015943">
    <property type="entry name" value="WD40/YVTN_repeat-like_dom_sf"/>
</dbReference>
<dbReference type="PANTHER" id="PTHR22844">
    <property type="entry name" value="F-BOX AND WD40 DOMAIN PROTEIN"/>
    <property type="match status" value="1"/>
</dbReference>
<proteinExistence type="predicted"/>
<keyword evidence="1 3" id="KW-0853">WD repeat</keyword>
<evidence type="ECO:0000313" key="5">
    <source>
        <dbReference type="Proteomes" id="UP001157418"/>
    </source>
</evidence>
<dbReference type="EMBL" id="CAKMRJ010000113">
    <property type="protein sequence ID" value="CAH1417918.1"/>
    <property type="molecule type" value="Genomic_DNA"/>
</dbReference>
<feature type="repeat" description="WD" evidence="3">
    <location>
        <begin position="183"/>
        <end position="224"/>
    </location>
</feature>
<gene>
    <name evidence="4" type="ORF">LVIROSA_LOCUS5558</name>
</gene>
<keyword evidence="5" id="KW-1185">Reference proteome</keyword>
<dbReference type="SUPFAM" id="SSF50978">
    <property type="entry name" value="WD40 repeat-like"/>
    <property type="match status" value="1"/>
</dbReference>
<dbReference type="InterPro" id="IPR020472">
    <property type="entry name" value="WD40_PAC1"/>
</dbReference>
<feature type="repeat" description="WD" evidence="3">
    <location>
        <begin position="320"/>
        <end position="349"/>
    </location>
</feature>
<keyword evidence="2" id="KW-0677">Repeat</keyword>
<name>A0AAU9LZT3_9ASTR</name>
<organism evidence="4 5">
    <name type="scientific">Lactuca virosa</name>
    <dbReference type="NCBI Taxonomy" id="75947"/>
    <lineage>
        <taxon>Eukaryota</taxon>
        <taxon>Viridiplantae</taxon>
        <taxon>Streptophyta</taxon>
        <taxon>Embryophyta</taxon>
        <taxon>Tracheophyta</taxon>
        <taxon>Spermatophyta</taxon>
        <taxon>Magnoliopsida</taxon>
        <taxon>eudicotyledons</taxon>
        <taxon>Gunneridae</taxon>
        <taxon>Pentapetalae</taxon>
        <taxon>asterids</taxon>
        <taxon>campanulids</taxon>
        <taxon>Asterales</taxon>
        <taxon>Asteraceae</taxon>
        <taxon>Cichorioideae</taxon>
        <taxon>Cichorieae</taxon>
        <taxon>Lactucinae</taxon>
        <taxon>Lactuca</taxon>
    </lineage>
</organism>
<dbReference type="PRINTS" id="PR00320">
    <property type="entry name" value="GPROTEINBRPT"/>
</dbReference>
<sequence>MTGNMNFISRSCSCSFRLFSKSHDDQESNFRSQSFSQDSFNSSFSSKSSLPPSISAMIATSTTLHHHCISTYKPNSSDILSLTLSGNHLISGSSTHIHLWPRHPATTNTTTKFISMPCNSAVKSLHILNENILISAHQDHKIQIWHINKLKIIATLPTIKDRLAKILFAKNYVEIRRHKKLTWIHHNDAVSSLAVSLDKSLIYSASWDRSFKVWRRSDFKCLESISNAHDDAINAIVLSVEGFVYTGSADKKIKVWGNNRRDKKHYLIEKLEHHKSAVNALAYDDHVSVLISGACSGVMIASERNSGGGDGGHMSVVGALLGHKKAILCVRIVGELVCSGSADKTVRLWRRSVGKSYSCLGVLEGHGGPVKCLAMAAESSGDGEEEGGGYMVYSGSLDSDIKVWKVRVPSAVEEDSMANFVS</sequence>
<dbReference type="Gene3D" id="2.130.10.10">
    <property type="entry name" value="YVTN repeat-like/Quinoprotein amine dehydrogenase"/>
    <property type="match status" value="3"/>
</dbReference>
<dbReference type="InterPro" id="IPR036322">
    <property type="entry name" value="WD40_repeat_dom_sf"/>
</dbReference>
<reference evidence="4 5" key="1">
    <citation type="submission" date="2022-01" db="EMBL/GenBank/DDBJ databases">
        <authorList>
            <person name="Xiong W."/>
            <person name="Schranz E."/>
        </authorList>
    </citation>
    <scope>NUCLEOTIDE SEQUENCE [LARGE SCALE GENOMIC DNA]</scope>
</reference>
<dbReference type="PROSITE" id="PS50082">
    <property type="entry name" value="WD_REPEATS_2"/>
    <property type="match status" value="3"/>
</dbReference>
<dbReference type="PANTHER" id="PTHR22844:SF387">
    <property type="entry name" value="F3I6.5 PROTEIN"/>
    <property type="match status" value="1"/>
</dbReference>
<dbReference type="InterPro" id="IPR045182">
    <property type="entry name" value="JINGUBANG-like"/>
</dbReference>
<dbReference type="Pfam" id="PF00400">
    <property type="entry name" value="WD40"/>
    <property type="match status" value="4"/>
</dbReference>
<evidence type="ECO:0000313" key="4">
    <source>
        <dbReference type="EMBL" id="CAH1417918.1"/>
    </source>
</evidence>
<dbReference type="Proteomes" id="UP001157418">
    <property type="component" value="Unassembled WGS sequence"/>
</dbReference>
<feature type="repeat" description="WD" evidence="3">
    <location>
        <begin position="226"/>
        <end position="256"/>
    </location>
</feature>
<accession>A0AAU9LZT3</accession>
<dbReference type="AlphaFoldDB" id="A0AAU9LZT3"/>
<evidence type="ECO:0000256" key="1">
    <source>
        <dbReference type="ARBA" id="ARBA00022574"/>
    </source>
</evidence>
<comment type="caution">
    <text evidence="4">The sequence shown here is derived from an EMBL/GenBank/DDBJ whole genome shotgun (WGS) entry which is preliminary data.</text>
</comment>
<protein>
    <submittedName>
        <fullName evidence="4">Uncharacterized protein</fullName>
    </submittedName>
</protein>
<evidence type="ECO:0000256" key="2">
    <source>
        <dbReference type="ARBA" id="ARBA00022737"/>
    </source>
</evidence>
<evidence type="ECO:0000256" key="3">
    <source>
        <dbReference type="PROSITE-ProRule" id="PRU00221"/>
    </source>
</evidence>
<dbReference type="InterPro" id="IPR001680">
    <property type="entry name" value="WD40_rpt"/>
</dbReference>